<keyword evidence="2" id="KW-0812">Transmembrane</keyword>
<dbReference type="VEuPathDB" id="VectorBase:AALB20_035079"/>
<feature type="region of interest" description="Disordered" evidence="1">
    <location>
        <begin position="588"/>
        <end position="624"/>
    </location>
</feature>
<evidence type="ECO:0000256" key="2">
    <source>
        <dbReference type="SAM" id="Phobius"/>
    </source>
</evidence>
<dbReference type="Proteomes" id="UP000069272">
    <property type="component" value="Chromosome 3L"/>
</dbReference>
<protein>
    <submittedName>
        <fullName evidence="3">Uncharacterized protein</fullName>
    </submittedName>
</protein>
<feature type="region of interest" description="Disordered" evidence="1">
    <location>
        <begin position="118"/>
        <end position="139"/>
    </location>
</feature>
<sequence length="624" mass="70941">MFNDRKLTPGHGFVKAYSNNWLSHLGSVYKYESPKDVPRKPNHQHRKIALYSILAMAFVAFFTLFMIVHEADRKMRRQVIVSSFDNETAIEPSAGGLNTVLTTPFSSSSRVQDVRFSQEASEELTVSSHREPPSPKRTRRLRYYGEGEGRLHVGRDQLVLHPARTLNPPAPQLVSSVSGASREEVVASRRFDEPPDQAKPRPFLVKLQGPVPVGFQQPLQPQQQHHTDHHDSRMNRSVDGIDWGALNIQDIIRQLTLAKRQQQQLHYPYKATAVQPSEFNHPVYQNHRLKFTGIYRHPRKNGDITTLFGAASKRPQEVVLQAPQLINQQLQHVMPDPLYNFKPQDPSDVNLLATEQFRFAPQEHQAQQQQQHPRQGMPFSVMLNLEPMPIVGRPALQQQQPYRKRFQNQYRNQRYLGQPTWSAGAGTEQSFAQLAPYRTRPVYGGSGEYDDRENYFRRTGQGFHQQYQRLQQQQTQGIPAFASPLIGPGRLMIHFNIFPKQQQQPVTAQRKSEVTLASGELNTWEERTQDQDRTSSEPTVAPTVPSPWIGSLIGARDTQSSVAPPTTAPTPTVEVIKSIEIPTQINFDHIPLGRHPPSPRPPNRNRGNPWAGDEAIWGKNLGKT</sequence>
<evidence type="ECO:0000256" key="1">
    <source>
        <dbReference type="SAM" id="MobiDB-lite"/>
    </source>
</evidence>
<evidence type="ECO:0000313" key="4">
    <source>
        <dbReference type="Proteomes" id="UP000069272"/>
    </source>
</evidence>
<organism evidence="3 4">
    <name type="scientific">Anopheles albimanus</name>
    <name type="common">New world malaria mosquito</name>
    <dbReference type="NCBI Taxonomy" id="7167"/>
    <lineage>
        <taxon>Eukaryota</taxon>
        <taxon>Metazoa</taxon>
        <taxon>Ecdysozoa</taxon>
        <taxon>Arthropoda</taxon>
        <taxon>Hexapoda</taxon>
        <taxon>Insecta</taxon>
        <taxon>Pterygota</taxon>
        <taxon>Neoptera</taxon>
        <taxon>Endopterygota</taxon>
        <taxon>Diptera</taxon>
        <taxon>Nematocera</taxon>
        <taxon>Culicoidea</taxon>
        <taxon>Culicidae</taxon>
        <taxon>Anophelinae</taxon>
        <taxon>Anopheles</taxon>
    </lineage>
</organism>
<evidence type="ECO:0000313" key="3">
    <source>
        <dbReference type="EnsemblMetazoa" id="AALB005176-PA"/>
    </source>
</evidence>
<keyword evidence="4" id="KW-1185">Reference proteome</keyword>
<proteinExistence type="predicted"/>
<keyword evidence="2" id="KW-0472">Membrane</keyword>
<feature type="compositionally biased region" description="Basic and acidic residues" evidence="1">
    <location>
        <begin position="225"/>
        <end position="236"/>
    </location>
</feature>
<feature type="region of interest" description="Disordered" evidence="1">
    <location>
        <begin position="215"/>
        <end position="236"/>
    </location>
</feature>
<feature type="transmembrane region" description="Helical" evidence="2">
    <location>
        <begin position="48"/>
        <end position="68"/>
    </location>
</feature>
<feature type="compositionally biased region" description="Low complexity" evidence="1">
    <location>
        <begin position="215"/>
        <end position="224"/>
    </location>
</feature>
<dbReference type="VEuPathDB" id="VectorBase:AALB005176"/>
<feature type="region of interest" description="Disordered" evidence="1">
    <location>
        <begin position="523"/>
        <end position="547"/>
    </location>
</feature>
<name>A0A182FF84_ANOAL</name>
<reference evidence="3 4" key="1">
    <citation type="journal article" date="2017" name="G3 (Bethesda)">
        <title>The Physical Genome Mapping of Anopheles albimanus Corrected Scaffold Misassemblies and Identified Interarm Rearrangements in Genus Anopheles.</title>
        <authorList>
            <person name="Artemov G.N."/>
            <person name="Peery A.N."/>
            <person name="Jiang X."/>
            <person name="Tu Z."/>
            <person name="Stegniy V.N."/>
            <person name="Sharakhova M.V."/>
            <person name="Sharakhov I.V."/>
        </authorList>
    </citation>
    <scope>NUCLEOTIDE SEQUENCE [LARGE SCALE GENOMIC DNA]</scope>
    <source>
        <strain evidence="3 4">ALBI9_A</strain>
    </source>
</reference>
<feature type="compositionally biased region" description="Basic and acidic residues" evidence="1">
    <location>
        <begin position="524"/>
        <end position="535"/>
    </location>
</feature>
<reference evidence="3" key="2">
    <citation type="submission" date="2022-08" db="UniProtKB">
        <authorList>
            <consortium name="EnsemblMetazoa"/>
        </authorList>
    </citation>
    <scope>IDENTIFICATION</scope>
    <source>
        <strain evidence="3">STECLA/ALBI9_A</strain>
    </source>
</reference>
<dbReference type="EnsemblMetazoa" id="AALB005176-RA">
    <property type="protein sequence ID" value="AALB005176-PA"/>
    <property type="gene ID" value="AALB005176"/>
</dbReference>
<dbReference type="AlphaFoldDB" id="A0A182FF84"/>
<keyword evidence="2" id="KW-1133">Transmembrane helix</keyword>
<accession>A0A182FF84</accession>